<dbReference type="Proteomes" id="UP000198964">
    <property type="component" value="Unassembled WGS sequence"/>
</dbReference>
<feature type="domain" description="Multidrug resistance protein MdtA-like barrel-sandwich hybrid" evidence="2">
    <location>
        <begin position="66"/>
        <end position="185"/>
    </location>
</feature>
<reference evidence="4 5" key="1">
    <citation type="submission" date="2016-10" db="EMBL/GenBank/DDBJ databases">
        <authorList>
            <person name="de Groot N.N."/>
        </authorList>
    </citation>
    <scope>NUCLEOTIDE SEQUENCE [LARGE SCALE GENOMIC DNA]</scope>
    <source>
        <strain evidence="4 5">CGMCC 1.9156</strain>
    </source>
</reference>
<dbReference type="Gene3D" id="2.40.50.100">
    <property type="match status" value="1"/>
</dbReference>
<evidence type="ECO:0000256" key="1">
    <source>
        <dbReference type="ARBA" id="ARBA00009477"/>
    </source>
</evidence>
<evidence type="ECO:0000259" key="3">
    <source>
        <dbReference type="Pfam" id="PF25989"/>
    </source>
</evidence>
<dbReference type="PANTHER" id="PTHR30469">
    <property type="entry name" value="MULTIDRUG RESISTANCE PROTEIN MDTA"/>
    <property type="match status" value="1"/>
</dbReference>
<protein>
    <submittedName>
        <fullName evidence="4">RND family efflux transporter, MFP subunit</fullName>
    </submittedName>
</protein>
<dbReference type="InterPro" id="IPR058637">
    <property type="entry name" value="YknX-like_C"/>
</dbReference>
<dbReference type="SUPFAM" id="SSF111369">
    <property type="entry name" value="HlyD-like secretion proteins"/>
    <property type="match status" value="1"/>
</dbReference>
<dbReference type="InterPro" id="IPR058625">
    <property type="entry name" value="MdtA-like_BSH"/>
</dbReference>
<organism evidence="4 5">
    <name type="scientific">Sunxiuqinia elliptica</name>
    <dbReference type="NCBI Taxonomy" id="655355"/>
    <lineage>
        <taxon>Bacteria</taxon>
        <taxon>Pseudomonadati</taxon>
        <taxon>Bacteroidota</taxon>
        <taxon>Bacteroidia</taxon>
        <taxon>Marinilabiliales</taxon>
        <taxon>Prolixibacteraceae</taxon>
        <taxon>Sunxiuqinia</taxon>
    </lineage>
</organism>
<dbReference type="Gene3D" id="1.10.287.470">
    <property type="entry name" value="Helix hairpin bin"/>
    <property type="match status" value="1"/>
</dbReference>
<dbReference type="Gene3D" id="2.40.30.170">
    <property type="match status" value="1"/>
</dbReference>
<evidence type="ECO:0000313" key="4">
    <source>
        <dbReference type="EMBL" id="SFE75970.1"/>
    </source>
</evidence>
<accession>A0A1I2D7M1</accession>
<proteinExistence type="inferred from homology"/>
<gene>
    <name evidence="4" type="ORF">SAMN05216283_101945</name>
</gene>
<comment type="similarity">
    <text evidence="1">Belongs to the membrane fusion protein (MFP) (TC 8.A.1) family.</text>
</comment>
<dbReference type="Pfam" id="PF25917">
    <property type="entry name" value="BSH_RND"/>
    <property type="match status" value="1"/>
</dbReference>
<sequence length="347" mass="38639">MRKTKISYLILAFFAGLVSFLWIGCSNDTPKQGLETRYVKTTIVQKKKSTLTETFPGVLKELDEAKLSFRIAGPVDQLPVKEGQFVKKGQLLACIDPRDYQLQYDVALSEYKQIIGETERVKQLYAKNNITDNDYEKAMSGRKQITAKLNAAKNALNDIRLVAPFDGYIQTVFISKREIIDAGMPVVSIINASSLKVEAAIPASIYLKKDLFSNFYCTSSNYPGKQFPLTLLGINAKSELNKLYKISLTLKDLKDIILAPGMNVLVHFTYDSGSSNAIQIPLNSCFEKDGQTFVYKFKSGQAVLTKVKVGDINRNNMINILLGLKEGDIIITAGHSQISNGQKVKRL</sequence>
<dbReference type="NCBIfam" id="TIGR01730">
    <property type="entry name" value="RND_mfp"/>
    <property type="match status" value="1"/>
</dbReference>
<dbReference type="GO" id="GO:1990281">
    <property type="term" value="C:efflux pump complex"/>
    <property type="evidence" value="ECO:0007669"/>
    <property type="project" value="TreeGrafter"/>
</dbReference>
<evidence type="ECO:0000313" key="5">
    <source>
        <dbReference type="Proteomes" id="UP000198964"/>
    </source>
</evidence>
<dbReference type="AlphaFoldDB" id="A0A1I2D7M1"/>
<dbReference type="InterPro" id="IPR006143">
    <property type="entry name" value="RND_pump_MFP"/>
</dbReference>
<dbReference type="Gene3D" id="2.40.420.20">
    <property type="match status" value="1"/>
</dbReference>
<dbReference type="STRING" id="655355.SAMN05216283_101945"/>
<dbReference type="Pfam" id="PF25989">
    <property type="entry name" value="YknX_C"/>
    <property type="match status" value="1"/>
</dbReference>
<dbReference type="EMBL" id="FONW01000001">
    <property type="protein sequence ID" value="SFE75970.1"/>
    <property type="molecule type" value="Genomic_DNA"/>
</dbReference>
<dbReference type="PROSITE" id="PS51257">
    <property type="entry name" value="PROKAR_LIPOPROTEIN"/>
    <property type="match status" value="1"/>
</dbReference>
<name>A0A1I2D7M1_9BACT</name>
<evidence type="ECO:0000259" key="2">
    <source>
        <dbReference type="Pfam" id="PF25917"/>
    </source>
</evidence>
<keyword evidence="5" id="KW-1185">Reference proteome</keyword>
<dbReference type="GO" id="GO:0015562">
    <property type="term" value="F:efflux transmembrane transporter activity"/>
    <property type="evidence" value="ECO:0007669"/>
    <property type="project" value="TreeGrafter"/>
</dbReference>
<feature type="domain" description="YknX-like C-terminal permuted SH3-like" evidence="3">
    <location>
        <begin position="277"/>
        <end position="345"/>
    </location>
</feature>